<evidence type="ECO:0000256" key="1">
    <source>
        <dbReference type="ARBA" id="ARBA00004123"/>
    </source>
</evidence>
<dbReference type="GO" id="GO:0006335">
    <property type="term" value="P:DNA replication-dependent chromatin assembly"/>
    <property type="evidence" value="ECO:0007669"/>
    <property type="project" value="TreeGrafter"/>
</dbReference>
<gene>
    <name evidence="9" type="ORF">BCR33DRAFT_711559</name>
</gene>
<feature type="compositionally biased region" description="Basic and acidic residues" evidence="7">
    <location>
        <begin position="401"/>
        <end position="413"/>
    </location>
</feature>
<comment type="subcellular location">
    <subcellularLocation>
        <location evidence="1">Nucleus</location>
    </subcellularLocation>
</comment>
<dbReference type="AlphaFoldDB" id="A0A1Y2D283"/>
<dbReference type="SUPFAM" id="SSF48452">
    <property type="entry name" value="TPR-like"/>
    <property type="match status" value="1"/>
</dbReference>
<feature type="compositionally biased region" description="Acidic residues" evidence="7">
    <location>
        <begin position="165"/>
        <end position="184"/>
    </location>
</feature>
<dbReference type="Gene3D" id="1.25.40.10">
    <property type="entry name" value="Tetratricopeptide repeat domain"/>
    <property type="match status" value="1"/>
</dbReference>
<dbReference type="OrthoDB" id="5587616at2759"/>
<dbReference type="GO" id="GO:0042393">
    <property type="term" value="F:histone binding"/>
    <property type="evidence" value="ECO:0007669"/>
    <property type="project" value="TreeGrafter"/>
</dbReference>
<feature type="domain" description="Tetratricopeptide SHNi-TPR" evidence="8">
    <location>
        <begin position="212"/>
        <end position="243"/>
    </location>
</feature>
<protein>
    <recommendedName>
        <fullName evidence="8">Tetratricopeptide SHNi-TPR domain-containing protein</fullName>
    </recommendedName>
</protein>
<evidence type="ECO:0000256" key="6">
    <source>
        <dbReference type="PROSITE-ProRule" id="PRU00339"/>
    </source>
</evidence>
<feature type="region of interest" description="Disordered" evidence="7">
    <location>
        <begin position="139"/>
        <end position="185"/>
    </location>
</feature>
<evidence type="ECO:0000256" key="3">
    <source>
        <dbReference type="ARBA" id="ARBA00022737"/>
    </source>
</evidence>
<reference evidence="9 10" key="1">
    <citation type="submission" date="2016-07" db="EMBL/GenBank/DDBJ databases">
        <title>Pervasive Adenine N6-methylation of Active Genes in Fungi.</title>
        <authorList>
            <consortium name="DOE Joint Genome Institute"/>
            <person name="Mondo S.J."/>
            <person name="Dannebaum R.O."/>
            <person name="Kuo R.C."/>
            <person name="Labutti K."/>
            <person name="Haridas S."/>
            <person name="Kuo A."/>
            <person name="Salamov A."/>
            <person name="Ahrendt S.R."/>
            <person name="Lipzen A."/>
            <person name="Sullivan W."/>
            <person name="Andreopoulos W.B."/>
            <person name="Clum A."/>
            <person name="Lindquist E."/>
            <person name="Daum C."/>
            <person name="Ramamoorthy G.K."/>
            <person name="Gryganskyi A."/>
            <person name="Culley D."/>
            <person name="Magnuson J.K."/>
            <person name="James T.Y."/>
            <person name="O'Malley M.A."/>
            <person name="Stajich J.E."/>
            <person name="Spatafora J.W."/>
            <person name="Visel A."/>
            <person name="Grigoriev I.V."/>
        </authorList>
    </citation>
    <scope>NUCLEOTIDE SEQUENCE [LARGE SCALE GENOMIC DNA]</scope>
    <source>
        <strain evidence="9 10">JEL800</strain>
    </source>
</reference>
<evidence type="ECO:0000313" key="10">
    <source>
        <dbReference type="Proteomes" id="UP000193642"/>
    </source>
</evidence>
<name>A0A1Y2D283_9FUNG</name>
<dbReference type="PANTHER" id="PTHR15081:SF1">
    <property type="entry name" value="NUCLEAR AUTOANTIGENIC SPERM PROTEIN"/>
    <property type="match status" value="1"/>
</dbReference>
<comment type="caution">
    <text evidence="9">The sequence shown here is derived from an EMBL/GenBank/DDBJ whole genome shotgun (WGS) entry which is preliminary data.</text>
</comment>
<keyword evidence="3" id="KW-0677">Repeat</keyword>
<dbReference type="STRING" id="329046.A0A1Y2D283"/>
<keyword evidence="5" id="KW-0539">Nucleus</keyword>
<evidence type="ECO:0000256" key="7">
    <source>
        <dbReference type="SAM" id="MobiDB-lite"/>
    </source>
</evidence>
<dbReference type="InterPro" id="IPR019734">
    <property type="entry name" value="TPR_rpt"/>
</dbReference>
<feature type="region of interest" description="Disordered" evidence="7">
    <location>
        <begin position="367"/>
        <end position="413"/>
    </location>
</feature>
<dbReference type="InterPro" id="IPR019544">
    <property type="entry name" value="Tetratricopeptide_SHNi-TPR_dom"/>
</dbReference>
<dbReference type="InterPro" id="IPR011990">
    <property type="entry name" value="TPR-like_helical_dom_sf"/>
</dbReference>
<dbReference type="EMBL" id="MCGO01000002">
    <property type="protein sequence ID" value="ORY53226.1"/>
    <property type="molecule type" value="Genomic_DNA"/>
</dbReference>
<keyword evidence="4 6" id="KW-0802">TPR repeat</keyword>
<dbReference type="Pfam" id="PF10516">
    <property type="entry name" value="SHNi-TPR"/>
    <property type="match status" value="1"/>
</dbReference>
<feature type="compositionally biased region" description="Low complexity" evidence="7">
    <location>
        <begin position="372"/>
        <end position="381"/>
    </location>
</feature>
<dbReference type="PROSITE" id="PS50005">
    <property type="entry name" value="TPR"/>
    <property type="match status" value="1"/>
</dbReference>
<proteinExistence type="inferred from homology"/>
<accession>A0A1Y2D283</accession>
<organism evidence="9 10">
    <name type="scientific">Rhizoclosmatium globosum</name>
    <dbReference type="NCBI Taxonomy" id="329046"/>
    <lineage>
        <taxon>Eukaryota</taxon>
        <taxon>Fungi</taxon>
        <taxon>Fungi incertae sedis</taxon>
        <taxon>Chytridiomycota</taxon>
        <taxon>Chytridiomycota incertae sedis</taxon>
        <taxon>Chytridiomycetes</taxon>
        <taxon>Chytridiales</taxon>
        <taxon>Chytriomycetaceae</taxon>
        <taxon>Rhizoclosmatium</taxon>
    </lineage>
</organism>
<comment type="similarity">
    <text evidence="2">Belongs to the NASP family.</text>
</comment>
<dbReference type="Proteomes" id="UP000193642">
    <property type="component" value="Unassembled WGS sequence"/>
</dbReference>
<evidence type="ECO:0000256" key="4">
    <source>
        <dbReference type="ARBA" id="ARBA00022803"/>
    </source>
</evidence>
<dbReference type="InterPro" id="IPR051730">
    <property type="entry name" value="NASP-like"/>
</dbReference>
<evidence type="ECO:0000259" key="8">
    <source>
        <dbReference type="Pfam" id="PF10516"/>
    </source>
</evidence>
<feature type="compositionally biased region" description="Low complexity" evidence="7">
    <location>
        <begin position="147"/>
        <end position="162"/>
    </location>
</feature>
<evidence type="ECO:0000256" key="5">
    <source>
        <dbReference type="ARBA" id="ARBA00023242"/>
    </source>
</evidence>
<dbReference type="GO" id="GO:0005654">
    <property type="term" value="C:nucleoplasm"/>
    <property type="evidence" value="ECO:0007669"/>
    <property type="project" value="TreeGrafter"/>
</dbReference>
<feature type="repeat" description="TPR" evidence="6">
    <location>
        <begin position="212"/>
        <end position="245"/>
    </location>
</feature>
<dbReference type="GO" id="GO:0034080">
    <property type="term" value="P:CENP-A containing chromatin assembly"/>
    <property type="evidence" value="ECO:0007669"/>
    <property type="project" value="TreeGrafter"/>
</dbReference>
<keyword evidence="10" id="KW-1185">Reference proteome</keyword>
<evidence type="ECO:0000313" key="9">
    <source>
        <dbReference type="EMBL" id="ORY53226.1"/>
    </source>
</evidence>
<evidence type="ECO:0000256" key="2">
    <source>
        <dbReference type="ARBA" id="ARBA00008402"/>
    </source>
</evidence>
<sequence length="413" mass="43155">MMANDAPAPSDSTTDIQVKGKAVADATEIPASAESTENAEYAHLSTDELIALGKKYSATGDFEKAVEVLGCASAKLADVHGADSPLCADVLFLYGAALFENAVAKLSPLGGSVDAANEDAAADATDAAKESGRFVFEGDADDLNEGASSSSAAPAEPVADADNSNQEEEQDGEGGDAEDEEEGSDMQLAWETLDLARLGYQKMGTEGELKMADVLLALGDVSLEQAQWAQAIEDFTAAITIKSNRLSADDRELAEANYKLSLAHEFAEDFDKALECQETVMSVLNKKLASLKDLQGEQLTDRVIQETEDIEGLLADIKSKIIDLNLQKSEAAKKAAAAAEESNASSTLASTSTTAAPAVVNDISGLVKSKKNVSNSTSPSKDATSGLKRKADECEEPAGEEGAKKVKEGSDDN</sequence>
<dbReference type="PANTHER" id="PTHR15081">
    <property type="entry name" value="NUCLEAR AUTOANTIGENIC SPERM PROTEIN NASP -RELATED"/>
    <property type="match status" value="1"/>
</dbReference>
<dbReference type="SMART" id="SM00028">
    <property type="entry name" value="TPR"/>
    <property type="match status" value="3"/>
</dbReference>